<dbReference type="InterPro" id="IPR007138">
    <property type="entry name" value="ABM_dom"/>
</dbReference>
<evidence type="ECO:0000313" key="3">
    <source>
        <dbReference type="Proteomes" id="UP000187172"/>
    </source>
</evidence>
<dbReference type="InterPro" id="IPR050404">
    <property type="entry name" value="Heme-degrading_MO"/>
</dbReference>
<feature type="domain" description="ABM" evidence="1">
    <location>
        <begin position="2"/>
        <end position="95"/>
    </location>
</feature>
<dbReference type="GO" id="GO:0004497">
    <property type="term" value="F:monooxygenase activity"/>
    <property type="evidence" value="ECO:0007669"/>
    <property type="project" value="UniProtKB-KW"/>
</dbReference>
<keyword evidence="2" id="KW-0560">Oxidoreductase</keyword>
<gene>
    <name evidence="2" type="ORF">BK138_18900</name>
</gene>
<protein>
    <submittedName>
        <fullName evidence="2">Antibiotic biosynthesis monooxygenase</fullName>
    </submittedName>
</protein>
<evidence type="ECO:0000259" key="1">
    <source>
        <dbReference type="PROSITE" id="PS51725"/>
    </source>
</evidence>
<dbReference type="STRING" id="297318.BK138_18900"/>
<organism evidence="2 3">
    <name type="scientific">Paenibacillus rhizosphaerae</name>
    <dbReference type="NCBI Taxonomy" id="297318"/>
    <lineage>
        <taxon>Bacteria</taxon>
        <taxon>Bacillati</taxon>
        <taxon>Bacillota</taxon>
        <taxon>Bacilli</taxon>
        <taxon>Bacillales</taxon>
        <taxon>Paenibacillaceae</taxon>
        <taxon>Paenibacillus</taxon>
    </lineage>
</organism>
<dbReference type="PANTHER" id="PTHR34474:SF4">
    <property type="entry name" value="HEME OXYGENASE (STAPHYLOBILIN-PRODUCING) 1"/>
    <property type="match status" value="1"/>
</dbReference>
<dbReference type="InterPro" id="IPR011008">
    <property type="entry name" value="Dimeric_a/b-barrel"/>
</dbReference>
<dbReference type="SUPFAM" id="SSF54909">
    <property type="entry name" value="Dimeric alpha+beta barrel"/>
    <property type="match status" value="1"/>
</dbReference>
<dbReference type="AlphaFoldDB" id="A0A1R1EMJ5"/>
<name>A0A1R1EMJ5_9BACL</name>
<dbReference type="RefSeq" id="WP_076171875.1">
    <property type="nucleotide sequence ID" value="NZ_MRTP01000005.1"/>
</dbReference>
<dbReference type="Proteomes" id="UP000187172">
    <property type="component" value="Unassembled WGS sequence"/>
</dbReference>
<dbReference type="EMBL" id="MRTP01000005">
    <property type="protein sequence ID" value="OMF52989.1"/>
    <property type="molecule type" value="Genomic_DNA"/>
</dbReference>
<proteinExistence type="predicted"/>
<dbReference type="PROSITE" id="PS51725">
    <property type="entry name" value="ABM"/>
    <property type="match status" value="1"/>
</dbReference>
<dbReference type="Pfam" id="PF03992">
    <property type="entry name" value="ABM"/>
    <property type="match status" value="1"/>
</dbReference>
<reference evidence="2 3" key="1">
    <citation type="submission" date="2016-11" db="EMBL/GenBank/DDBJ databases">
        <title>Paenibacillus species isolates.</title>
        <authorList>
            <person name="Beno S.M."/>
        </authorList>
    </citation>
    <scope>NUCLEOTIDE SEQUENCE [LARGE SCALE GENOMIC DNA]</scope>
    <source>
        <strain evidence="2 3">FSL R5-0378</strain>
    </source>
</reference>
<keyword evidence="3" id="KW-1185">Reference proteome</keyword>
<sequence>MIVITNTILIKEGHGQAVAERFANAKGVQDMPGFVRMEVWLGKSKEAEAEELKVSTVWEDEASFKNWTQSESFRASHRGAGGSKDVLLGSTLNQYELVVSPLNAAE</sequence>
<dbReference type="PANTHER" id="PTHR34474">
    <property type="entry name" value="SIGNAL TRANSDUCTION PROTEIN TRAP"/>
    <property type="match status" value="1"/>
</dbReference>
<dbReference type="Gene3D" id="3.30.70.100">
    <property type="match status" value="1"/>
</dbReference>
<comment type="caution">
    <text evidence="2">The sequence shown here is derived from an EMBL/GenBank/DDBJ whole genome shotgun (WGS) entry which is preliminary data.</text>
</comment>
<keyword evidence="2" id="KW-0503">Monooxygenase</keyword>
<evidence type="ECO:0000313" key="2">
    <source>
        <dbReference type="EMBL" id="OMF52989.1"/>
    </source>
</evidence>
<accession>A0A1R1EMJ5</accession>